<evidence type="ECO:0000313" key="2">
    <source>
        <dbReference type="EMBL" id="EDO42164.1"/>
    </source>
</evidence>
<dbReference type="Pfam" id="PF00754">
    <property type="entry name" value="F5_F8_type_C"/>
    <property type="match status" value="1"/>
</dbReference>
<feature type="non-terminal residue" evidence="2">
    <location>
        <position position="105"/>
    </location>
</feature>
<dbReference type="SUPFAM" id="SSF49785">
    <property type="entry name" value="Galactose-binding domain-like"/>
    <property type="match status" value="1"/>
</dbReference>
<dbReference type="PANTHER" id="PTHR24543:SF335">
    <property type="entry name" value="EGF-LIKE REPEAT AND DISCOIDIN I-LIKE DOMAIN-CONTAINING PROTEIN 3"/>
    <property type="match status" value="1"/>
</dbReference>
<dbReference type="PhylomeDB" id="A7S227"/>
<sequence>WCATKDDAEPYLEIDIGFVRMIKSIATQGNPKDDQFVTSYALESYVIPEVWVTYLETGARRIFQGNSDGGQSVKNILKHITPARKIRVHPVTWYGHVCLRVELYG</sequence>
<dbReference type="PROSITE" id="PS50022">
    <property type="entry name" value="FA58C_3"/>
    <property type="match status" value="1"/>
</dbReference>
<dbReference type="Gene3D" id="2.60.120.260">
    <property type="entry name" value="Galactose-binding domain-like"/>
    <property type="match status" value="1"/>
</dbReference>
<dbReference type="AlphaFoldDB" id="A7S227"/>
<proteinExistence type="predicted"/>
<evidence type="ECO:0000259" key="1">
    <source>
        <dbReference type="PROSITE" id="PS50022"/>
    </source>
</evidence>
<dbReference type="EMBL" id="DS469567">
    <property type="protein sequence ID" value="EDO42164.1"/>
    <property type="molecule type" value="Genomic_DNA"/>
</dbReference>
<feature type="domain" description="F5/8 type C" evidence="1">
    <location>
        <begin position="1"/>
        <end position="105"/>
    </location>
</feature>
<dbReference type="InParanoid" id="A7S227"/>
<feature type="non-terminal residue" evidence="2">
    <location>
        <position position="1"/>
    </location>
</feature>
<dbReference type="HOGENOM" id="CLU_030066_5_0_1"/>
<dbReference type="CDD" id="cd00057">
    <property type="entry name" value="FA58C"/>
    <property type="match status" value="1"/>
</dbReference>
<protein>
    <recommendedName>
        <fullName evidence="1">F5/8 type C domain-containing protein</fullName>
    </recommendedName>
</protein>
<reference evidence="2 3" key="1">
    <citation type="journal article" date="2007" name="Science">
        <title>Sea anemone genome reveals ancestral eumetazoan gene repertoire and genomic organization.</title>
        <authorList>
            <person name="Putnam N.H."/>
            <person name="Srivastava M."/>
            <person name="Hellsten U."/>
            <person name="Dirks B."/>
            <person name="Chapman J."/>
            <person name="Salamov A."/>
            <person name="Terry A."/>
            <person name="Shapiro H."/>
            <person name="Lindquist E."/>
            <person name="Kapitonov V.V."/>
            <person name="Jurka J."/>
            <person name="Genikhovich G."/>
            <person name="Grigoriev I.V."/>
            <person name="Lucas S.M."/>
            <person name="Steele R.E."/>
            <person name="Finnerty J.R."/>
            <person name="Technau U."/>
            <person name="Martindale M.Q."/>
            <person name="Rokhsar D.S."/>
        </authorList>
    </citation>
    <scope>NUCLEOTIDE SEQUENCE [LARGE SCALE GENOMIC DNA]</scope>
    <source>
        <strain evidence="3">CH2 X CH6</strain>
    </source>
</reference>
<keyword evidence="3" id="KW-1185">Reference proteome</keyword>
<dbReference type="Proteomes" id="UP000001593">
    <property type="component" value="Unassembled WGS sequence"/>
</dbReference>
<gene>
    <name evidence="2" type="ORF">NEMVEDRAFT_v1g56075</name>
</gene>
<dbReference type="KEGG" id="nve:5514016"/>
<name>A7S227_NEMVE</name>
<dbReference type="InterPro" id="IPR000421">
    <property type="entry name" value="FA58C"/>
</dbReference>
<accession>A7S227</accession>
<evidence type="ECO:0000313" key="3">
    <source>
        <dbReference type="Proteomes" id="UP000001593"/>
    </source>
</evidence>
<dbReference type="PANTHER" id="PTHR24543">
    <property type="entry name" value="MULTICOPPER OXIDASE-RELATED"/>
    <property type="match status" value="1"/>
</dbReference>
<dbReference type="InterPro" id="IPR008979">
    <property type="entry name" value="Galactose-bd-like_sf"/>
</dbReference>
<organism evidence="2 3">
    <name type="scientific">Nematostella vectensis</name>
    <name type="common">Starlet sea anemone</name>
    <dbReference type="NCBI Taxonomy" id="45351"/>
    <lineage>
        <taxon>Eukaryota</taxon>
        <taxon>Metazoa</taxon>
        <taxon>Cnidaria</taxon>
        <taxon>Anthozoa</taxon>
        <taxon>Hexacorallia</taxon>
        <taxon>Actiniaria</taxon>
        <taxon>Edwardsiidae</taxon>
        <taxon>Nematostella</taxon>
    </lineage>
</organism>